<evidence type="ECO:0000313" key="7">
    <source>
        <dbReference type="EMBL" id="GLS90301.1"/>
    </source>
</evidence>
<keyword evidence="8" id="KW-1185">Reference proteome</keyword>
<accession>A0ABQ6DZW8</accession>
<evidence type="ECO:0000256" key="5">
    <source>
        <dbReference type="SAM" id="Phobius"/>
    </source>
</evidence>
<gene>
    <name evidence="7" type="ORF">GCM10007916_13680</name>
</gene>
<dbReference type="Pfam" id="PF00924">
    <property type="entry name" value="MS_channel_2nd"/>
    <property type="match status" value="1"/>
</dbReference>
<keyword evidence="3 5" id="KW-1133">Transmembrane helix</keyword>
<dbReference type="PANTHER" id="PTHR30566">
    <property type="entry name" value="YNAI-RELATED MECHANOSENSITIVE ION CHANNEL"/>
    <property type="match status" value="1"/>
</dbReference>
<feature type="domain" description="Mechanosensitive ion channel MscS" evidence="6">
    <location>
        <begin position="101"/>
        <end position="173"/>
    </location>
</feature>
<name>A0ABQ6DZW8_9GAMM</name>
<dbReference type="InterPro" id="IPR010920">
    <property type="entry name" value="LSM_dom_sf"/>
</dbReference>
<dbReference type="RefSeq" id="WP_284203417.1">
    <property type="nucleotide sequence ID" value="NZ_BSPQ01000002.1"/>
</dbReference>
<keyword evidence="4 5" id="KW-0472">Membrane</keyword>
<dbReference type="EMBL" id="BSPQ01000002">
    <property type="protein sequence ID" value="GLS90301.1"/>
    <property type="molecule type" value="Genomic_DNA"/>
</dbReference>
<dbReference type="InterPro" id="IPR006685">
    <property type="entry name" value="MscS_channel_2nd"/>
</dbReference>
<protein>
    <submittedName>
        <fullName evidence="7">Mechanosensitive ion channel protein MscS</fullName>
    </submittedName>
</protein>
<evidence type="ECO:0000313" key="8">
    <source>
        <dbReference type="Proteomes" id="UP001157353"/>
    </source>
</evidence>
<dbReference type="SUPFAM" id="SSF50182">
    <property type="entry name" value="Sm-like ribonucleoproteins"/>
    <property type="match status" value="1"/>
</dbReference>
<feature type="transmembrane region" description="Helical" evidence="5">
    <location>
        <begin position="24"/>
        <end position="45"/>
    </location>
</feature>
<dbReference type="Gene3D" id="2.30.30.60">
    <property type="match status" value="1"/>
</dbReference>
<sequence>MQENISPFDFTASELLEMLSGNKAILTVFLILMVMLCKFYFLKMINKKADTNKRVKINIVNNAVTVIILIGIFHIWSAEFQKFAISIAAFVVAIVIATRELIQCFIGFLYIVSSRPFRIGDWIQVGDSYGEVHSIDWAKLTLLEVNIDAYEYTGKTLYTPNSQLITSSIKNLNFLKRYAMHHFTITRDESVNPFIFLDELYEKAVEYCADFRDVAIRYNQLIENRLDVNIAGPEPHIQVATSNIGDTQVFFTIFCPTERAMEIEQSLTADFMRLWFDQKQSTLMKVNND</sequence>
<evidence type="ECO:0000256" key="3">
    <source>
        <dbReference type="ARBA" id="ARBA00022989"/>
    </source>
</evidence>
<comment type="caution">
    <text evidence="7">The sequence shown here is derived from an EMBL/GenBank/DDBJ whole genome shotgun (WGS) entry which is preliminary data.</text>
</comment>
<evidence type="ECO:0000256" key="4">
    <source>
        <dbReference type="ARBA" id="ARBA00023136"/>
    </source>
</evidence>
<feature type="transmembrane region" description="Helical" evidence="5">
    <location>
        <begin position="57"/>
        <end position="77"/>
    </location>
</feature>
<dbReference type="InterPro" id="IPR023408">
    <property type="entry name" value="MscS_beta-dom_sf"/>
</dbReference>
<comment type="subcellular location">
    <subcellularLocation>
        <location evidence="1">Membrane</location>
    </subcellularLocation>
</comment>
<keyword evidence="2 5" id="KW-0812">Transmembrane</keyword>
<evidence type="ECO:0000256" key="2">
    <source>
        <dbReference type="ARBA" id="ARBA00022692"/>
    </source>
</evidence>
<evidence type="ECO:0000259" key="6">
    <source>
        <dbReference type="Pfam" id="PF00924"/>
    </source>
</evidence>
<dbReference type="PANTHER" id="PTHR30566:SF27">
    <property type="entry name" value="MECHANOSENSITIVE ION CHANNEL PROTEIN"/>
    <property type="match status" value="1"/>
</dbReference>
<feature type="transmembrane region" description="Helical" evidence="5">
    <location>
        <begin position="83"/>
        <end position="112"/>
    </location>
</feature>
<reference evidence="8" key="1">
    <citation type="journal article" date="2019" name="Int. J. Syst. Evol. Microbiol.">
        <title>The Global Catalogue of Microorganisms (GCM) 10K type strain sequencing project: providing services to taxonomists for standard genome sequencing and annotation.</title>
        <authorList>
            <consortium name="The Broad Institute Genomics Platform"/>
            <consortium name="The Broad Institute Genome Sequencing Center for Infectious Disease"/>
            <person name="Wu L."/>
            <person name="Ma J."/>
        </authorList>
    </citation>
    <scope>NUCLEOTIDE SEQUENCE [LARGE SCALE GENOMIC DNA]</scope>
    <source>
        <strain evidence="8">NBRC 103166</strain>
    </source>
</reference>
<evidence type="ECO:0000256" key="1">
    <source>
        <dbReference type="ARBA" id="ARBA00004370"/>
    </source>
</evidence>
<proteinExistence type="predicted"/>
<organism evidence="7 8">
    <name type="scientific">Psychromonas marina</name>
    <dbReference type="NCBI Taxonomy" id="88364"/>
    <lineage>
        <taxon>Bacteria</taxon>
        <taxon>Pseudomonadati</taxon>
        <taxon>Pseudomonadota</taxon>
        <taxon>Gammaproteobacteria</taxon>
        <taxon>Alteromonadales</taxon>
        <taxon>Psychromonadaceae</taxon>
        <taxon>Psychromonas</taxon>
    </lineage>
</organism>
<dbReference type="Proteomes" id="UP001157353">
    <property type="component" value="Unassembled WGS sequence"/>
</dbReference>